<reference evidence="4" key="1">
    <citation type="submission" date="2016-06" db="UniProtKB">
        <authorList>
            <consortium name="WormBaseParasite"/>
        </authorList>
    </citation>
    <scope>IDENTIFICATION</scope>
</reference>
<dbReference type="WBParaSite" id="SSLN_0000188901-mRNA-1">
    <property type="protein sequence ID" value="SSLN_0000188901-mRNA-1"/>
    <property type="gene ID" value="SSLN_0000188901"/>
</dbReference>
<keyword evidence="3" id="KW-1185">Reference proteome</keyword>
<keyword evidence="1" id="KW-0472">Membrane</keyword>
<gene>
    <name evidence="2" type="ORF">SSLN_LOCUS1822</name>
</gene>
<evidence type="ECO:0000313" key="4">
    <source>
        <dbReference type="WBParaSite" id="SSLN_0000188901-mRNA-1"/>
    </source>
</evidence>
<dbReference type="Proteomes" id="UP000275846">
    <property type="component" value="Unassembled WGS sequence"/>
</dbReference>
<proteinExistence type="predicted"/>
<keyword evidence="1" id="KW-1133">Transmembrane helix</keyword>
<dbReference type="SUPFAM" id="SSF52540">
    <property type="entry name" value="P-loop containing nucleoside triphosphate hydrolases"/>
    <property type="match status" value="1"/>
</dbReference>
<dbReference type="AlphaFoldDB" id="A0A183SC74"/>
<accession>A0A183SC74</accession>
<dbReference type="GO" id="GO:0005829">
    <property type="term" value="C:cytosol"/>
    <property type="evidence" value="ECO:0007669"/>
    <property type="project" value="TreeGrafter"/>
</dbReference>
<dbReference type="STRING" id="70667.A0A183SC74"/>
<evidence type="ECO:0000313" key="3">
    <source>
        <dbReference type="Proteomes" id="UP000275846"/>
    </source>
</evidence>
<dbReference type="Gene3D" id="3.90.1430.10">
    <property type="entry name" value="Yeast translation eEF2 (G' domain)"/>
    <property type="match status" value="1"/>
</dbReference>
<dbReference type="PANTHER" id="PTHR42908">
    <property type="entry name" value="TRANSLATION ELONGATION FACTOR-RELATED"/>
    <property type="match status" value="1"/>
</dbReference>
<dbReference type="GO" id="GO:0030623">
    <property type="term" value="F:U5 snRNA binding"/>
    <property type="evidence" value="ECO:0007669"/>
    <property type="project" value="TreeGrafter"/>
</dbReference>
<feature type="transmembrane region" description="Helical" evidence="1">
    <location>
        <begin position="92"/>
        <end position="113"/>
    </location>
</feature>
<dbReference type="EMBL" id="UYSU01007602">
    <property type="protein sequence ID" value="VDL88207.1"/>
    <property type="molecule type" value="Genomic_DNA"/>
</dbReference>
<dbReference type="OrthoDB" id="364892at2759"/>
<dbReference type="PANTHER" id="PTHR42908:SF6">
    <property type="entry name" value="116 KDA U5 SMALL NUCLEAR RIBONUCLEOPROTEIN COMPONENT"/>
    <property type="match status" value="1"/>
</dbReference>
<keyword evidence="1" id="KW-0812">Transmembrane</keyword>
<reference evidence="2 3" key="2">
    <citation type="submission" date="2018-11" db="EMBL/GenBank/DDBJ databases">
        <authorList>
            <consortium name="Pathogen Informatics"/>
        </authorList>
    </citation>
    <scope>NUCLEOTIDE SEQUENCE [LARGE SCALE GENOMIC DNA]</scope>
    <source>
        <strain evidence="2 3">NST_G2</strain>
    </source>
</reference>
<evidence type="ECO:0000256" key="1">
    <source>
        <dbReference type="SAM" id="Phobius"/>
    </source>
</evidence>
<dbReference type="GO" id="GO:0003924">
    <property type="term" value="F:GTPase activity"/>
    <property type="evidence" value="ECO:0007669"/>
    <property type="project" value="TreeGrafter"/>
</dbReference>
<dbReference type="GO" id="GO:0046540">
    <property type="term" value="C:U4/U6 x U5 tri-snRNP complex"/>
    <property type="evidence" value="ECO:0007669"/>
    <property type="project" value="TreeGrafter"/>
</dbReference>
<dbReference type="GO" id="GO:0000398">
    <property type="term" value="P:mRNA splicing, via spliceosome"/>
    <property type="evidence" value="ECO:0007669"/>
    <property type="project" value="TreeGrafter"/>
</dbReference>
<name>A0A183SC74_SCHSO</name>
<organism evidence="4">
    <name type="scientific">Schistocephalus solidus</name>
    <name type="common">Tapeworm</name>
    <dbReference type="NCBI Taxonomy" id="70667"/>
    <lineage>
        <taxon>Eukaryota</taxon>
        <taxon>Metazoa</taxon>
        <taxon>Spiralia</taxon>
        <taxon>Lophotrochozoa</taxon>
        <taxon>Platyhelminthes</taxon>
        <taxon>Cestoda</taxon>
        <taxon>Eucestoda</taxon>
        <taxon>Diphyllobothriidea</taxon>
        <taxon>Diphyllobothriidae</taxon>
        <taxon>Schistocephalus</taxon>
    </lineage>
</organism>
<sequence length="117" mass="13290">MCLSTVHIVQSSFHRFLSTEYSRTFKTKPPGVSSVRSFVEFILEPIYKIFAQTVGDVDACLPSLCAELGIHLSKSETKLNVRPLLRIIFRRFFGDFSGAYSTPLLFVLSVYFMDLVL</sequence>
<evidence type="ECO:0000313" key="2">
    <source>
        <dbReference type="EMBL" id="VDL88207.1"/>
    </source>
</evidence>
<dbReference type="InterPro" id="IPR027417">
    <property type="entry name" value="P-loop_NTPase"/>
</dbReference>
<protein>
    <submittedName>
        <fullName evidence="2 4">Uncharacterized protein</fullName>
    </submittedName>
</protein>
<dbReference type="GO" id="GO:0071007">
    <property type="term" value="C:U2-type catalytic step 2 spliceosome"/>
    <property type="evidence" value="ECO:0007669"/>
    <property type="project" value="TreeGrafter"/>
</dbReference>